<evidence type="ECO:0000256" key="4">
    <source>
        <dbReference type="ARBA" id="ARBA00023038"/>
    </source>
</evidence>
<feature type="region of interest" description="Disordered" evidence="6">
    <location>
        <begin position="56"/>
        <end position="90"/>
    </location>
</feature>
<dbReference type="OrthoDB" id="1112565at2759"/>
<proteinExistence type="predicted"/>
<dbReference type="Gene3D" id="2.10.110.10">
    <property type="entry name" value="Cysteine Rich Protein"/>
    <property type="match status" value="1"/>
</dbReference>
<gene>
    <name evidence="8" type="primary">Fhl2</name>
    <name evidence="8" type="ORF">Tcan_03866</name>
</gene>
<dbReference type="Proteomes" id="UP000031036">
    <property type="component" value="Unassembled WGS sequence"/>
</dbReference>
<feature type="region of interest" description="Disordered" evidence="6">
    <location>
        <begin position="322"/>
        <end position="346"/>
    </location>
</feature>
<dbReference type="AlphaFoldDB" id="A0A0B2V062"/>
<dbReference type="GO" id="GO:0046872">
    <property type="term" value="F:metal ion binding"/>
    <property type="evidence" value="ECO:0007669"/>
    <property type="project" value="UniProtKB-KW"/>
</dbReference>
<feature type="domain" description="LIM zinc-binding" evidence="7">
    <location>
        <begin position="194"/>
        <end position="253"/>
    </location>
</feature>
<dbReference type="PANTHER" id="PTHR24205">
    <property type="entry name" value="FOUR AND A HALF LIM DOMAINS PROTEIN"/>
    <property type="match status" value="1"/>
</dbReference>
<dbReference type="InterPro" id="IPR001781">
    <property type="entry name" value="Znf_LIM"/>
</dbReference>
<evidence type="ECO:0000313" key="9">
    <source>
        <dbReference type="Proteomes" id="UP000031036"/>
    </source>
</evidence>
<dbReference type="GO" id="GO:0003712">
    <property type="term" value="F:transcription coregulator activity"/>
    <property type="evidence" value="ECO:0007669"/>
    <property type="project" value="TreeGrafter"/>
</dbReference>
<keyword evidence="2" id="KW-0677">Repeat</keyword>
<dbReference type="CDD" id="cd08368">
    <property type="entry name" value="LIM"/>
    <property type="match status" value="1"/>
</dbReference>
<keyword evidence="1 5" id="KW-0479">Metal-binding</keyword>
<keyword evidence="9" id="KW-1185">Reference proteome</keyword>
<dbReference type="PANTHER" id="PTHR24205:SF16">
    <property type="entry name" value="GH01042P-RELATED"/>
    <property type="match status" value="1"/>
</dbReference>
<dbReference type="GO" id="GO:0005634">
    <property type="term" value="C:nucleus"/>
    <property type="evidence" value="ECO:0007669"/>
    <property type="project" value="TreeGrafter"/>
</dbReference>
<evidence type="ECO:0000256" key="5">
    <source>
        <dbReference type="PROSITE-ProRule" id="PRU00125"/>
    </source>
</evidence>
<dbReference type="STRING" id="6265.A0A0B2V062"/>
<name>A0A0B2V062_TOXCA</name>
<protein>
    <submittedName>
        <fullName evidence="8">Four and a half LIM domains protein 2</fullName>
    </submittedName>
</protein>
<dbReference type="SMART" id="SM00132">
    <property type="entry name" value="LIM"/>
    <property type="match status" value="1"/>
</dbReference>
<feature type="compositionally biased region" description="Basic and acidic residues" evidence="6">
    <location>
        <begin position="335"/>
        <end position="346"/>
    </location>
</feature>
<evidence type="ECO:0000256" key="3">
    <source>
        <dbReference type="ARBA" id="ARBA00022833"/>
    </source>
</evidence>
<dbReference type="GO" id="GO:0030018">
    <property type="term" value="C:Z disc"/>
    <property type="evidence" value="ECO:0007669"/>
    <property type="project" value="TreeGrafter"/>
</dbReference>
<evidence type="ECO:0000259" key="7">
    <source>
        <dbReference type="PROSITE" id="PS50023"/>
    </source>
</evidence>
<evidence type="ECO:0000256" key="6">
    <source>
        <dbReference type="SAM" id="MobiDB-lite"/>
    </source>
</evidence>
<accession>A0A0B2V062</accession>
<evidence type="ECO:0000313" key="8">
    <source>
        <dbReference type="EMBL" id="KHN76691.1"/>
    </source>
</evidence>
<organism evidence="8 9">
    <name type="scientific">Toxocara canis</name>
    <name type="common">Canine roundworm</name>
    <dbReference type="NCBI Taxonomy" id="6265"/>
    <lineage>
        <taxon>Eukaryota</taxon>
        <taxon>Metazoa</taxon>
        <taxon>Ecdysozoa</taxon>
        <taxon>Nematoda</taxon>
        <taxon>Chromadorea</taxon>
        <taxon>Rhabditida</taxon>
        <taxon>Spirurina</taxon>
        <taxon>Ascaridomorpha</taxon>
        <taxon>Ascaridoidea</taxon>
        <taxon>Toxocaridae</taxon>
        <taxon>Toxocara</taxon>
    </lineage>
</organism>
<keyword evidence="4 5" id="KW-0440">LIM domain</keyword>
<reference evidence="8 9" key="1">
    <citation type="submission" date="2014-11" db="EMBL/GenBank/DDBJ databases">
        <title>Genetic blueprint of the zoonotic pathogen Toxocara canis.</title>
        <authorList>
            <person name="Zhu X.-Q."/>
            <person name="Korhonen P.K."/>
            <person name="Cai H."/>
            <person name="Young N.D."/>
            <person name="Nejsum P."/>
            <person name="von Samson-Himmelstjerna G."/>
            <person name="Boag P.R."/>
            <person name="Tan P."/>
            <person name="Li Q."/>
            <person name="Min J."/>
            <person name="Yang Y."/>
            <person name="Wang X."/>
            <person name="Fang X."/>
            <person name="Hall R.S."/>
            <person name="Hofmann A."/>
            <person name="Sternberg P.W."/>
            <person name="Jex A.R."/>
            <person name="Gasser R.B."/>
        </authorList>
    </citation>
    <scope>NUCLEOTIDE SEQUENCE [LARGE SCALE GENOMIC DNA]</scope>
    <source>
        <strain evidence="8">PN_DK_2014</strain>
    </source>
</reference>
<evidence type="ECO:0000256" key="1">
    <source>
        <dbReference type="ARBA" id="ARBA00022723"/>
    </source>
</evidence>
<feature type="compositionally biased region" description="Polar residues" evidence="6">
    <location>
        <begin position="322"/>
        <end position="334"/>
    </location>
</feature>
<dbReference type="EMBL" id="JPKZ01002480">
    <property type="protein sequence ID" value="KHN76691.1"/>
    <property type="molecule type" value="Genomic_DNA"/>
</dbReference>
<feature type="compositionally biased region" description="Polar residues" evidence="6">
    <location>
        <begin position="73"/>
        <end position="86"/>
    </location>
</feature>
<dbReference type="PROSITE" id="PS00478">
    <property type="entry name" value="LIM_DOMAIN_1"/>
    <property type="match status" value="1"/>
</dbReference>
<dbReference type="PROSITE" id="PS50023">
    <property type="entry name" value="LIM_DOMAIN_2"/>
    <property type="match status" value="1"/>
</dbReference>
<keyword evidence="3 5" id="KW-0862">Zinc</keyword>
<evidence type="ECO:0000256" key="2">
    <source>
        <dbReference type="ARBA" id="ARBA00022737"/>
    </source>
</evidence>
<sequence length="346" mass="38657">MHCQNLVLVNEVGGLKELGPSVDETIIRTVPLDAQPVSERRTYVCVQRMLRFSDLTGKPRGKGGDRPVHVSDTMISESTNSAQSRPSESDDDVHMYFMHRTPASKCTLIISSPTNNLSGMIRMLLGGVVAGVSFVVTTEYLRVQRGAARSCSKCLAPVGRDGLYRGEREPRSYMLSFSDHPAEWSEKQSRLRKMKCSGCKKPLDITSVIVFDRAWHKRCLVCASCKKKLTGNRYLMVNNKPYDESCFKKAKQNQKNAFTHTIIDHRFPDPSVSITTAPSSSEMKFFDEKASATHSPASRTINTKHINGETFTFGNKTLTATNYNGTEATSSRRNTTADKQRKDDKK</sequence>
<dbReference type="Pfam" id="PF00412">
    <property type="entry name" value="LIM"/>
    <property type="match status" value="1"/>
</dbReference>
<comment type="caution">
    <text evidence="8">The sequence shown here is derived from an EMBL/GenBank/DDBJ whole genome shotgun (WGS) entry which is preliminary data.</text>
</comment>